<keyword evidence="1 5" id="KW-0808">Transferase</keyword>
<sequence length="187" mass="20745">MTKPTGLIFLGPPGSGKGTQGEILADSLQIPHISTGEILRQAITQSTPLGLKAKIYMDKGELVPDELLLNLIEDRLSQPDAKKGWILDGFPRTVVQASFLEHLLEQGNQFLVWVVNLEVPEDILIERLLGRGRQDDTESIIRHRLEVYHAQTAPLIDYYSQRGNLSSINGNRSPEEVSISLKKILAA</sequence>
<feature type="binding site" evidence="5">
    <location>
        <begin position="89"/>
        <end position="92"/>
    </location>
    <ligand>
        <name>AMP</name>
        <dbReference type="ChEBI" id="CHEBI:456215"/>
    </ligand>
</feature>
<dbReference type="NCBIfam" id="NF011100">
    <property type="entry name" value="PRK14527.1"/>
    <property type="match status" value="1"/>
</dbReference>
<dbReference type="Gene3D" id="3.40.50.300">
    <property type="entry name" value="P-loop containing nucleotide triphosphate hydrolases"/>
    <property type="match status" value="1"/>
</dbReference>
<evidence type="ECO:0000256" key="3">
    <source>
        <dbReference type="ARBA" id="ARBA00022741"/>
    </source>
</evidence>
<dbReference type="NCBIfam" id="NF011104">
    <property type="entry name" value="PRK14531.1"/>
    <property type="match status" value="1"/>
</dbReference>
<feature type="binding site" evidence="5">
    <location>
        <begin position="14"/>
        <end position="19"/>
    </location>
    <ligand>
        <name>ATP</name>
        <dbReference type="ChEBI" id="CHEBI:30616"/>
    </ligand>
</feature>
<dbReference type="AlphaFoldDB" id="E0UJB4"/>
<comment type="subunit">
    <text evidence="5 7">Monomer.</text>
</comment>
<feature type="binding site" evidence="5">
    <location>
        <position position="40"/>
    </location>
    <ligand>
        <name>AMP</name>
        <dbReference type="ChEBI" id="CHEBI:456215"/>
    </ligand>
</feature>
<dbReference type="Pfam" id="PF00406">
    <property type="entry name" value="ADK"/>
    <property type="match status" value="1"/>
</dbReference>
<dbReference type="HOGENOM" id="CLU_032354_1_2_3"/>
<evidence type="ECO:0000256" key="4">
    <source>
        <dbReference type="ARBA" id="ARBA00022777"/>
    </source>
</evidence>
<dbReference type="NCBIfam" id="NF011101">
    <property type="entry name" value="PRK14528.1"/>
    <property type="match status" value="1"/>
</dbReference>
<dbReference type="NCBIfam" id="NF002700">
    <property type="entry name" value="PRK02496.1"/>
    <property type="match status" value="1"/>
</dbReference>
<protein>
    <recommendedName>
        <fullName evidence="5 7">Adenylate kinase</fullName>
        <shortName evidence="5">AK</shortName>
        <ecNumber evidence="5 7">2.7.4.3</ecNumber>
    </recommendedName>
    <alternativeName>
        <fullName evidence="5">ATP-AMP transphosphorylase</fullName>
    </alternativeName>
    <alternativeName>
        <fullName evidence="5">ATP:AMP phosphotransferase</fullName>
    </alternativeName>
    <alternativeName>
        <fullName evidence="5">Adenylate monophosphate kinase</fullName>
    </alternativeName>
</protein>
<evidence type="ECO:0000313" key="9">
    <source>
        <dbReference type="Proteomes" id="UP000008206"/>
    </source>
</evidence>
<dbReference type="EC" id="2.7.4.3" evidence="5 7"/>
<dbReference type="KEGG" id="cyj:Cyan7822_5045"/>
<dbReference type="PANTHER" id="PTHR23359">
    <property type="entry name" value="NUCLEOTIDE KINASE"/>
    <property type="match status" value="1"/>
</dbReference>
<keyword evidence="2 5" id="KW-0545">Nucleotide biosynthesis</keyword>
<feature type="binding site" evidence="5">
    <location>
        <position position="133"/>
    </location>
    <ligand>
        <name>AMP</name>
        <dbReference type="ChEBI" id="CHEBI:456215"/>
    </ligand>
</feature>
<organism evidence="8 9">
    <name type="scientific">Gloeothece verrucosa (strain PCC 7822)</name>
    <name type="common">Cyanothece sp. (strain PCC 7822)</name>
    <dbReference type="NCBI Taxonomy" id="497965"/>
    <lineage>
        <taxon>Bacteria</taxon>
        <taxon>Bacillati</taxon>
        <taxon>Cyanobacteriota</taxon>
        <taxon>Cyanophyceae</taxon>
        <taxon>Oscillatoriophycideae</taxon>
        <taxon>Chroococcales</taxon>
        <taxon>Aphanothecaceae</taxon>
        <taxon>Gloeothece</taxon>
        <taxon>Gloeothece verrucosa</taxon>
    </lineage>
</organism>
<dbReference type="UniPathway" id="UPA00588">
    <property type="reaction ID" value="UER00649"/>
</dbReference>
<dbReference type="NCBIfam" id="NF001381">
    <property type="entry name" value="PRK00279.1-3"/>
    <property type="match status" value="1"/>
</dbReference>
<dbReference type="NCBIfam" id="NF011105">
    <property type="entry name" value="PRK14532.1"/>
    <property type="match status" value="1"/>
</dbReference>
<feature type="binding site" evidence="5">
    <location>
        <position position="96"/>
    </location>
    <ligand>
        <name>AMP</name>
        <dbReference type="ChEBI" id="CHEBI:456215"/>
    </ligand>
</feature>
<gene>
    <name evidence="5" type="primary">adk</name>
    <name evidence="8" type="ordered locus">Cyan7822_5045</name>
</gene>
<dbReference type="InterPro" id="IPR027417">
    <property type="entry name" value="P-loop_NTPase"/>
</dbReference>
<dbReference type="GO" id="GO:0004017">
    <property type="term" value="F:AMP kinase activity"/>
    <property type="evidence" value="ECO:0007669"/>
    <property type="project" value="UniProtKB-UniRule"/>
</dbReference>
<dbReference type="CDD" id="cd01428">
    <property type="entry name" value="ADK"/>
    <property type="match status" value="1"/>
</dbReference>
<dbReference type="InterPro" id="IPR000850">
    <property type="entry name" value="Adenylat/UMP-CMP_kin"/>
</dbReference>
<comment type="catalytic activity">
    <reaction evidence="5 7">
        <text>AMP + ATP = 2 ADP</text>
        <dbReference type="Rhea" id="RHEA:12973"/>
        <dbReference type="ChEBI" id="CHEBI:30616"/>
        <dbReference type="ChEBI" id="CHEBI:456215"/>
        <dbReference type="ChEBI" id="CHEBI:456216"/>
        <dbReference type="EC" id="2.7.4.3"/>
    </reaction>
</comment>
<evidence type="ECO:0000313" key="8">
    <source>
        <dbReference type="EMBL" id="ADN16932.1"/>
    </source>
</evidence>
<dbReference type="Proteomes" id="UP000008206">
    <property type="component" value="Chromosome"/>
</dbReference>
<dbReference type="OrthoDB" id="9805030at2"/>
<dbReference type="STRING" id="497965.Cyan7822_5045"/>
<evidence type="ECO:0000256" key="1">
    <source>
        <dbReference type="ARBA" id="ARBA00022679"/>
    </source>
</evidence>
<feature type="binding site" evidence="5">
    <location>
        <position position="131"/>
    </location>
    <ligand>
        <name>ATP</name>
        <dbReference type="ChEBI" id="CHEBI:30616"/>
    </ligand>
</feature>
<comment type="subcellular location">
    <subcellularLocation>
        <location evidence="5 7">Cytoplasm</location>
    </subcellularLocation>
</comment>
<dbReference type="GO" id="GO:0044209">
    <property type="term" value="P:AMP salvage"/>
    <property type="evidence" value="ECO:0007669"/>
    <property type="project" value="UniProtKB-UniRule"/>
</dbReference>
<feature type="binding site" evidence="5">
    <location>
        <position position="172"/>
    </location>
    <ligand>
        <name>ATP</name>
        <dbReference type="ChEBI" id="CHEBI:30616"/>
    </ligand>
</feature>
<dbReference type="GO" id="GO:0005524">
    <property type="term" value="F:ATP binding"/>
    <property type="evidence" value="ECO:0007669"/>
    <property type="project" value="UniProtKB-UniRule"/>
</dbReference>
<evidence type="ECO:0000256" key="6">
    <source>
        <dbReference type="RuleBase" id="RU003330"/>
    </source>
</evidence>
<feature type="region of interest" description="NMP" evidence="5">
    <location>
        <begin position="34"/>
        <end position="63"/>
    </location>
</feature>
<keyword evidence="5" id="KW-0963">Cytoplasm</keyword>
<proteinExistence type="inferred from homology"/>
<keyword evidence="4 5" id="KW-0418">Kinase</keyword>
<comment type="domain">
    <text evidence="5">Consists of three domains, a large central CORE domain and two small peripheral domains, NMPbind and LID, which undergo movements during catalysis. The LID domain closes over the site of phosphoryl transfer upon ATP binding. Assembling and dissambling the active center during each catalytic cycle provides an effective means to prevent ATP hydrolysis.</text>
</comment>
<dbReference type="RefSeq" id="WP_013324970.1">
    <property type="nucleotide sequence ID" value="NC_014501.1"/>
</dbReference>
<dbReference type="GO" id="GO:0005737">
    <property type="term" value="C:cytoplasm"/>
    <property type="evidence" value="ECO:0007669"/>
    <property type="project" value="UniProtKB-SubCell"/>
</dbReference>
<reference evidence="9" key="1">
    <citation type="journal article" date="2011" name="MBio">
        <title>Novel metabolic attributes of the genus Cyanothece, comprising a group of unicellular nitrogen-fixing Cyanobacteria.</title>
        <authorList>
            <person name="Bandyopadhyay A."/>
            <person name="Elvitigala T."/>
            <person name="Welsh E."/>
            <person name="Stockel J."/>
            <person name="Liberton M."/>
            <person name="Min H."/>
            <person name="Sherman L.A."/>
            <person name="Pakrasi H.B."/>
        </authorList>
    </citation>
    <scope>NUCLEOTIDE SEQUENCE [LARGE SCALE GENOMIC DNA]</scope>
    <source>
        <strain evidence="9">PCC 7822</strain>
    </source>
</reference>
<comment type="caution">
    <text evidence="5">Lacks conserved residue(s) required for the propagation of feature annotation.</text>
</comment>
<comment type="similarity">
    <text evidence="5 6">Belongs to the adenylate kinase family.</text>
</comment>
<name>E0UJB4_GLOV7</name>
<evidence type="ECO:0000256" key="5">
    <source>
        <dbReference type="HAMAP-Rule" id="MF_00235"/>
    </source>
</evidence>
<dbReference type="eggNOG" id="COG0563">
    <property type="taxonomic scope" value="Bacteria"/>
</dbReference>
<evidence type="ECO:0000256" key="7">
    <source>
        <dbReference type="RuleBase" id="RU003331"/>
    </source>
</evidence>
<dbReference type="HAMAP" id="MF_00235">
    <property type="entry name" value="Adenylate_kinase_Adk"/>
    <property type="match status" value="1"/>
</dbReference>
<comment type="function">
    <text evidence="5">Catalyzes the reversible transfer of the terminal phosphate group between ATP and AMP. Plays an important role in cellular energy homeostasis and in adenine nucleotide metabolism.</text>
</comment>
<keyword evidence="5 7" id="KW-0067">ATP-binding</keyword>
<feature type="binding site" evidence="5">
    <location>
        <position position="144"/>
    </location>
    <ligand>
        <name>AMP</name>
        <dbReference type="ChEBI" id="CHEBI:456215"/>
    </ligand>
</feature>
<dbReference type="PROSITE" id="PS00113">
    <property type="entry name" value="ADENYLATE_KINASE"/>
    <property type="match status" value="1"/>
</dbReference>
<feature type="binding site" evidence="5">
    <location>
        <begin position="61"/>
        <end position="63"/>
    </location>
    <ligand>
        <name>AMP</name>
        <dbReference type="ChEBI" id="CHEBI:456215"/>
    </ligand>
</feature>
<keyword evidence="3 5" id="KW-0547">Nucleotide-binding</keyword>
<comment type="pathway">
    <text evidence="5">Purine metabolism; AMP biosynthesis via salvage pathway; AMP from ADP: step 1/1.</text>
</comment>
<dbReference type="InterPro" id="IPR033690">
    <property type="entry name" value="Adenylat_kinase_CS"/>
</dbReference>
<accession>E0UJB4</accession>
<dbReference type="EMBL" id="CP002198">
    <property type="protein sequence ID" value="ADN16932.1"/>
    <property type="molecule type" value="Genomic_DNA"/>
</dbReference>
<feature type="binding site" evidence="5">
    <location>
        <position position="35"/>
    </location>
    <ligand>
        <name>AMP</name>
        <dbReference type="ChEBI" id="CHEBI:456215"/>
    </ligand>
</feature>
<keyword evidence="9" id="KW-1185">Reference proteome</keyword>
<dbReference type="SUPFAM" id="SSF52540">
    <property type="entry name" value="P-loop containing nucleoside triphosphate hydrolases"/>
    <property type="match status" value="1"/>
</dbReference>
<evidence type="ECO:0000256" key="2">
    <source>
        <dbReference type="ARBA" id="ARBA00022727"/>
    </source>
</evidence>
<dbReference type="PRINTS" id="PR00094">
    <property type="entry name" value="ADENYLTKNASE"/>
</dbReference>